<evidence type="ECO:0000313" key="2">
    <source>
        <dbReference type="Proteomes" id="UP000708148"/>
    </source>
</evidence>
<accession>A0A8S1ILM3</accession>
<dbReference type="EMBL" id="CAJHUC010000360">
    <property type="protein sequence ID" value="CAD7695562.1"/>
    <property type="molecule type" value="Genomic_DNA"/>
</dbReference>
<protein>
    <submittedName>
        <fullName evidence="1">Uncharacterized protein</fullName>
    </submittedName>
</protein>
<proteinExistence type="predicted"/>
<dbReference type="AlphaFoldDB" id="A0A8S1ILM3"/>
<sequence>MRWKQFLADIAGQNCSNCAQEAKRAERKAAELEGATFKPDLSSTRGYNEVAVVHPTVSFHHPGLYMASLRERQARRHEQAALARQDREREELWECTFRPRTRSLPSYILKRARSVAAKEVDLSHTRAALEVKPQWL</sequence>
<evidence type="ECO:0000313" key="1">
    <source>
        <dbReference type="EMBL" id="CAD7695562.1"/>
    </source>
</evidence>
<dbReference type="Proteomes" id="UP000708148">
    <property type="component" value="Unassembled WGS sequence"/>
</dbReference>
<gene>
    <name evidence="1" type="ORF">OSTQU699_LOCUS923</name>
</gene>
<dbReference type="PANTHER" id="PTHR37028:SF4">
    <property type="entry name" value="ALMS MOTIF DOMAIN-CONTAINING PROTEIN"/>
    <property type="match status" value="1"/>
</dbReference>
<organism evidence="1 2">
    <name type="scientific">Ostreobium quekettii</name>
    <dbReference type="NCBI Taxonomy" id="121088"/>
    <lineage>
        <taxon>Eukaryota</taxon>
        <taxon>Viridiplantae</taxon>
        <taxon>Chlorophyta</taxon>
        <taxon>core chlorophytes</taxon>
        <taxon>Ulvophyceae</taxon>
        <taxon>TCBD clade</taxon>
        <taxon>Bryopsidales</taxon>
        <taxon>Ostreobineae</taxon>
        <taxon>Ostreobiaceae</taxon>
        <taxon>Ostreobium</taxon>
    </lineage>
</organism>
<reference evidence="1" key="1">
    <citation type="submission" date="2020-12" db="EMBL/GenBank/DDBJ databases">
        <authorList>
            <person name="Iha C."/>
        </authorList>
    </citation>
    <scope>NUCLEOTIDE SEQUENCE</scope>
</reference>
<name>A0A8S1ILM3_9CHLO</name>
<dbReference type="PANTHER" id="PTHR37028">
    <property type="entry name" value="UNNAMED PRODUCT-RELATED"/>
    <property type="match status" value="1"/>
</dbReference>
<keyword evidence="2" id="KW-1185">Reference proteome</keyword>
<comment type="caution">
    <text evidence="1">The sequence shown here is derived from an EMBL/GenBank/DDBJ whole genome shotgun (WGS) entry which is preliminary data.</text>
</comment>